<evidence type="ECO:0000313" key="1">
    <source>
        <dbReference type="EMBL" id="KAJ0110815.1"/>
    </source>
</evidence>
<dbReference type="EMBL" id="CM047897">
    <property type="protein sequence ID" value="KAJ0110815.1"/>
    <property type="molecule type" value="Genomic_DNA"/>
</dbReference>
<organism evidence="1 2">
    <name type="scientific">Pistacia atlantica</name>
    <dbReference type="NCBI Taxonomy" id="434234"/>
    <lineage>
        <taxon>Eukaryota</taxon>
        <taxon>Viridiplantae</taxon>
        <taxon>Streptophyta</taxon>
        <taxon>Embryophyta</taxon>
        <taxon>Tracheophyta</taxon>
        <taxon>Spermatophyta</taxon>
        <taxon>Magnoliopsida</taxon>
        <taxon>eudicotyledons</taxon>
        <taxon>Gunneridae</taxon>
        <taxon>Pentapetalae</taxon>
        <taxon>rosids</taxon>
        <taxon>malvids</taxon>
        <taxon>Sapindales</taxon>
        <taxon>Anacardiaceae</taxon>
        <taxon>Pistacia</taxon>
    </lineage>
</organism>
<proteinExistence type="predicted"/>
<name>A0ACC1C4S7_9ROSI</name>
<keyword evidence="2" id="KW-1185">Reference proteome</keyword>
<accession>A0ACC1C4S7</accession>
<dbReference type="Proteomes" id="UP001164250">
    <property type="component" value="Chromosome 1"/>
</dbReference>
<sequence>MLGTCKQLLKSRQPNHLMIMLLKVWELQNHLMPNANFIFHVNEVGVQSGVLNSAAPGKGAENCDIENSSKLNTQLGSEQAEVMA</sequence>
<evidence type="ECO:0000313" key="2">
    <source>
        <dbReference type="Proteomes" id="UP001164250"/>
    </source>
</evidence>
<protein>
    <submittedName>
        <fullName evidence="1">Uncharacterized protein</fullName>
    </submittedName>
</protein>
<comment type="caution">
    <text evidence="1">The sequence shown here is derived from an EMBL/GenBank/DDBJ whole genome shotgun (WGS) entry which is preliminary data.</text>
</comment>
<gene>
    <name evidence="1" type="ORF">Patl1_02167</name>
</gene>
<reference evidence="2" key="1">
    <citation type="journal article" date="2023" name="G3 (Bethesda)">
        <title>Genome assembly and association tests identify interacting loci associated with vigor, precocity, and sex in interspecific pistachio rootstocks.</title>
        <authorList>
            <person name="Palmer W."/>
            <person name="Jacygrad E."/>
            <person name="Sagayaradj S."/>
            <person name="Cavanaugh K."/>
            <person name="Han R."/>
            <person name="Bertier L."/>
            <person name="Beede B."/>
            <person name="Kafkas S."/>
            <person name="Golino D."/>
            <person name="Preece J."/>
            <person name="Michelmore R."/>
        </authorList>
    </citation>
    <scope>NUCLEOTIDE SEQUENCE [LARGE SCALE GENOMIC DNA]</scope>
</reference>